<accession>A0A0F9MPZ5</accession>
<proteinExistence type="predicted"/>
<dbReference type="Pfam" id="PF21983">
    <property type="entry name" value="NikA-like"/>
    <property type="match status" value="1"/>
</dbReference>
<name>A0A0F9MPZ5_9ZZZZ</name>
<gene>
    <name evidence="1" type="ORF">LCGC14_1355960</name>
</gene>
<dbReference type="EMBL" id="LAZR01008427">
    <property type="protein sequence ID" value="KKM78830.1"/>
    <property type="molecule type" value="Genomic_DNA"/>
</dbReference>
<reference evidence="1" key="1">
    <citation type="journal article" date="2015" name="Nature">
        <title>Complex archaea that bridge the gap between prokaryotes and eukaryotes.</title>
        <authorList>
            <person name="Spang A."/>
            <person name="Saw J.H."/>
            <person name="Jorgensen S.L."/>
            <person name="Zaremba-Niedzwiedzka K."/>
            <person name="Martijn J."/>
            <person name="Lind A.E."/>
            <person name="van Eijk R."/>
            <person name="Schleper C."/>
            <person name="Guy L."/>
            <person name="Ettema T.J."/>
        </authorList>
    </citation>
    <scope>NUCLEOTIDE SEQUENCE</scope>
</reference>
<evidence type="ECO:0008006" key="2">
    <source>
        <dbReference type="Google" id="ProtNLM"/>
    </source>
</evidence>
<comment type="caution">
    <text evidence="1">The sequence shown here is derived from an EMBL/GenBank/DDBJ whole genome shotgun (WGS) entry which is preliminary data.</text>
</comment>
<sequence length="87" mass="10232">MNEKRDKIIGIRFTAKENEFIKDFAEKRNNSLTELIREAVFSHINNIINSKKIDLDSLFTSFIDIKNATRIINKTIEKAKKMLDFKI</sequence>
<dbReference type="InterPro" id="IPR053842">
    <property type="entry name" value="NikA-like"/>
</dbReference>
<evidence type="ECO:0000313" key="1">
    <source>
        <dbReference type="EMBL" id="KKM78830.1"/>
    </source>
</evidence>
<protein>
    <recommendedName>
        <fullName evidence="2">Ribbon-helix-helix protein CopG domain-containing protein</fullName>
    </recommendedName>
</protein>
<dbReference type="AlphaFoldDB" id="A0A0F9MPZ5"/>
<organism evidence="1">
    <name type="scientific">marine sediment metagenome</name>
    <dbReference type="NCBI Taxonomy" id="412755"/>
    <lineage>
        <taxon>unclassified sequences</taxon>
        <taxon>metagenomes</taxon>
        <taxon>ecological metagenomes</taxon>
    </lineage>
</organism>